<dbReference type="Pfam" id="PF07690">
    <property type="entry name" value="MFS_1"/>
    <property type="match status" value="1"/>
</dbReference>
<dbReference type="CDD" id="cd17328">
    <property type="entry name" value="MFS_spinster_like"/>
    <property type="match status" value="1"/>
</dbReference>
<sequence length="432" mass="46458">MSKYYRYYVLIILTVVSMVNIMDRLIMSILLEDIKAEFAMTDTQLGLLAGLAFALFYALMSIPIARWADVSNRKNILAGALIIWSGMTALCGAATGFVSLFLARLGVGIGEAGGSPPSYSIMADYFKPSERARAMGIYFTGAVLGTGGGLIVGGLLGEWLGWRMTFFVLGVPGVLLGVLLYFTVKEPPRGRYDTGNQASKEATDLKRTLKSLARNKVYVRVSISFAMLTMVGYAMAMWLAPIMLRNFDVSLGKVGLYLGITYICGGIPGPLIGGYLTDYMVKLDSRWRAWIPAIAVLCSVSTFWFCLSAESLWEFLGFFALTYAIFMIPQGASMSLLQSSVGSGERALGTSFALLVNSMVGLALGPLLIGILSDALAPSYGVKSLNYALMTVCGIAALIATLCYLWTSKAMLSGPDLDESTGNAVEQRTSAA</sequence>
<feature type="transmembrane region" description="Helical" evidence="6">
    <location>
        <begin position="136"/>
        <end position="156"/>
    </location>
</feature>
<dbReference type="Gene3D" id="1.20.1250.20">
    <property type="entry name" value="MFS general substrate transporter like domains"/>
    <property type="match status" value="1"/>
</dbReference>
<keyword evidence="2" id="KW-0813">Transport</keyword>
<dbReference type="InterPro" id="IPR044770">
    <property type="entry name" value="MFS_spinster-like"/>
</dbReference>
<feature type="transmembrane region" description="Helical" evidence="6">
    <location>
        <begin position="315"/>
        <end position="337"/>
    </location>
</feature>
<dbReference type="InterPro" id="IPR020846">
    <property type="entry name" value="MFS_dom"/>
</dbReference>
<evidence type="ECO:0000256" key="2">
    <source>
        <dbReference type="ARBA" id="ARBA00022448"/>
    </source>
</evidence>
<feature type="transmembrane region" description="Helical" evidence="6">
    <location>
        <begin position="217"/>
        <end position="244"/>
    </location>
</feature>
<proteinExistence type="predicted"/>
<dbReference type="RefSeq" id="WP_279253023.1">
    <property type="nucleotide sequence ID" value="NZ_SHNP01000004.1"/>
</dbReference>
<evidence type="ECO:0000256" key="4">
    <source>
        <dbReference type="ARBA" id="ARBA00022989"/>
    </source>
</evidence>
<evidence type="ECO:0000256" key="3">
    <source>
        <dbReference type="ARBA" id="ARBA00022692"/>
    </source>
</evidence>
<feature type="transmembrane region" description="Helical" evidence="6">
    <location>
        <begin position="6"/>
        <end position="25"/>
    </location>
</feature>
<dbReference type="InterPro" id="IPR011701">
    <property type="entry name" value="MFS"/>
</dbReference>
<evidence type="ECO:0000259" key="7">
    <source>
        <dbReference type="PROSITE" id="PS50850"/>
    </source>
</evidence>
<dbReference type="EMBL" id="SHNP01000004">
    <property type="protein sequence ID" value="MCX2974224.1"/>
    <property type="molecule type" value="Genomic_DNA"/>
</dbReference>
<keyword evidence="3 6" id="KW-0812">Transmembrane</keyword>
<keyword evidence="9" id="KW-1185">Reference proteome</keyword>
<feature type="transmembrane region" description="Helical" evidence="6">
    <location>
        <begin position="45"/>
        <end position="64"/>
    </location>
</feature>
<organism evidence="8 9">
    <name type="scientific">Candidatus Seongchinamella marina</name>
    <dbReference type="NCBI Taxonomy" id="2518990"/>
    <lineage>
        <taxon>Bacteria</taxon>
        <taxon>Pseudomonadati</taxon>
        <taxon>Pseudomonadota</taxon>
        <taxon>Gammaproteobacteria</taxon>
        <taxon>Cellvibrionales</taxon>
        <taxon>Halieaceae</taxon>
        <taxon>Seongchinamella</taxon>
    </lineage>
</organism>
<reference evidence="8" key="1">
    <citation type="submission" date="2019-02" db="EMBL/GenBank/DDBJ databases">
        <authorList>
            <person name="Li S.-H."/>
        </authorList>
    </citation>
    <scope>NUCLEOTIDE SEQUENCE</scope>
    <source>
        <strain evidence="8">IMCC8485</strain>
    </source>
</reference>
<feature type="transmembrane region" description="Helical" evidence="6">
    <location>
        <begin position="385"/>
        <end position="406"/>
    </location>
</feature>
<feature type="transmembrane region" description="Helical" evidence="6">
    <location>
        <begin position="349"/>
        <end position="373"/>
    </location>
</feature>
<evidence type="ECO:0000313" key="9">
    <source>
        <dbReference type="Proteomes" id="UP001143307"/>
    </source>
</evidence>
<dbReference type="SUPFAM" id="SSF103473">
    <property type="entry name" value="MFS general substrate transporter"/>
    <property type="match status" value="1"/>
</dbReference>
<gene>
    <name evidence="8" type="ORF">EYC87_11580</name>
</gene>
<evidence type="ECO:0000313" key="8">
    <source>
        <dbReference type="EMBL" id="MCX2974224.1"/>
    </source>
</evidence>
<dbReference type="PANTHER" id="PTHR23505:SF79">
    <property type="entry name" value="PROTEIN SPINSTER"/>
    <property type="match status" value="1"/>
</dbReference>
<protein>
    <submittedName>
        <fullName evidence="8">MFS transporter</fullName>
    </submittedName>
</protein>
<feature type="domain" description="Major facilitator superfamily (MFS) profile" evidence="7">
    <location>
        <begin position="9"/>
        <end position="409"/>
    </location>
</feature>
<keyword evidence="5 6" id="KW-0472">Membrane</keyword>
<feature type="transmembrane region" description="Helical" evidence="6">
    <location>
        <begin position="76"/>
        <end position="102"/>
    </location>
</feature>
<feature type="transmembrane region" description="Helical" evidence="6">
    <location>
        <begin position="162"/>
        <end position="182"/>
    </location>
</feature>
<dbReference type="PANTHER" id="PTHR23505">
    <property type="entry name" value="SPINSTER"/>
    <property type="match status" value="1"/>
</dbReference>
<dbReference type="InterPro" id="IPR036259">
    <property type="entry name" value="MFS_trans_sf"/>
</dbReference>
<dbReference type="PROSITE" id="PS50850">
    <property type="entry name" value="MFS"/>
    <property type="match status" value="1"/>
</dbReference>
<evidence type="ECO:0000256" key="6">
    <source>
        <dbReference type="SAM" id="Phobius"/>
    </source>
</evidence>
<evidence type="ECO:0000256" key="1">
    <source>
        <dbReference type="ARBA" id="ARBA00004141"/>
    </source>
</evidence>
<feature type="transmembrane region" description="Helical" evidence="6">
    <location>
        <begin position="289"/>
        <end position="309"/>
    </location>
</feature>
<dbReference type="Proteomes" id="UP001143307">
    <property type="component" value="Unassembled WGS sequence"/>
</dbReference>
<comment type="caution">
    <text evidence="8">The sequence shown here is derived from an EMBL/GenBank/DDBJ whole genome shotgun (WGS) entry which is preliminary data.</text>
</comment>
<keyword evidence="4 6" id="KW-1133">Transmembrane helix</keyword>
<comment type="subcellular location">
    <subcellularLocation>
        <location evidence="1">Membrane</location>
        <topology evidence="1">Multi-pass membrane protein</topology>
    </subcellularLocation>
</comment>
<name>A0ABT3SWG8_9GAMM</name>
<feature type="transmembrane region" description="Helical" evidence="6">
    <location>
        <begin position="256"/>
        <end position="277"/>
    </location>
</feature>
<accession>A0ABT3SWG8</accession>
<evidence type="ECO:0000256" key="5">
    <source>
        <dbReference type="ARBA" id="ARBA00023136"/>
    </source>
</evidence>